<dbReference type="CDD" id="cd00077">
    <property type="entry name" value="HDc"/>
    <property type="match status" value="1"/>
</dbReference>
<comment type="caution">
    <text evidence="8">The sequence shown here is derived from an EMBL/GenBank/DDBJ whole genome shotgun (WGS) entry which is preliminary data.</text>
</comment>
<feature type="binding site" evidence="4">
    <location>
        <position position="107"/>
    </location>
    <ligand>
        <name>Zn(2+)</name>
        <dbReference type="ChEBI" id="CHEBI:29105"/>
        <label>1</label>
    </ligand>
</feature>
<evidence type="ECO:0000256" key="3">
    <source>
        <dbReference type="PIRSR" id="PIRSR623088-1"/>
    </source>
</evidence>
<dbReference type="PANTHER" id="PTHR11347">
    <property type="entry name" value="CYCLIC NUCLEOTIDE PHOSPHODIESTERASE"/>
    <property type="match status" value="1"/>
</dbReference>
<evidence type="ECO:0000256" key="6">
    <source>
        <dbReference type="SAM" id="MobiDB-lite"/>
    </source>
</evidence>
<feature type="compositionally biased region" description="Polar residues" evidence="6">
    <location>
        <begin position="518"/>
        <end position="527"/>
    </location>
</feature>
<feature type="active site" description="Proton donor" evidence="3">
    <location>
        <position position="67"/>
    </location>
</feature>
<feature type="region of interest" description="Disordered" evidence="6">
    <location>
        <begin position="438"/>
        <end position="462"/>
    </location>
</feature>
<evidence type="ECO:0000313" key="9">
    <source>
        <dbReference type="Proteomes" id="UP000823405"/>
    </source>
</evidence>
<comment type="cofactor">
    <cofactor evidence="5">
        <name>a divalent metal cation</name>
        <dbReference type="ChEBI" id="CHEBI:60240"/>
    </cofactor>
    <text evidence="5">Binds 2 divalent metal cations per subunit. Site 1 may preferentially bind zinc ions, while site 2 has a preference for magnesium and/or manganese ions.</text>
</comment>
<name>A0A9P6QU49_9FUNG</name>
<evidence type="ECO:0000256" key="2">
    <source>
        <dbReference type="ARBA" id="ARBA00022801"/>
    </source>
</evidence>
<dbReference type="OrthoDB" id="546632at2759"/>
<dbReference type="EMBL" id="JAAAIN010001887">
    <property type="protein sequence ID" value="KAG0299461.1"/>
    <property type="molecule type" value="Genomic_DNA"/>
</dbReference>
<feature type="binding site" evidence="4">
    <location>
        <position position="338"/>
    </location>
    <ligand>
        <name>Zn(2+)</name>
        <dbReference type="ChEBI" id="CHEBI:29105"/>
        <label>1</label>
    </ligand>
</feature>
<organism evidence="8 9">
    <name type="scientific">Linnemannia gamsii</name>
    <dbReference type="NCBI Taxonomy" id="64522"/>
    <lineage>
        <taxon>Eukaryota</taxon>
        <taxon>Fungi</taxon>
        <taxon>Fungi incertae sedis</taxon>
        <taxon>Mucoromycota</taxon>
        <taxon>Mortierellomycotina</taxon>
        <taxon>Mortierellomycetes</taxon>
        <taxon>Mortierellales</taxon>
        <taxon>Mortierellaceae</taxon>
        <taxon>Linnemannia</taxon>
    </lineage>
</organism>
<dbReference type="PRINTS" id="PR00387">
    <property type="entry name" value="PDIESTERASE1"/>
</dbReference>
<feature type="domain" description="PDEase" evidence="7">
    <location>
        <begin position="1"/>
        <end position="432"/>
    </location>
</feature>
<evidence type="ECO:0000256" key="5">
    <source>
        <dbReference type="RuleBase" id="RU363067"/>
    </source>
</evidence>
<keyword evidence="1 4" id="KW-0479">Metal-binding</keyword>
<feature type="binding site" evidence="4">
    <location>
        <position position="108"/>
    </location>
    <ligand>
        <name>Zn(2+)</name>
        <dbReference type="ChEBI" id="CHEBI:29105"/>
        <label>1</label>
    </ligand>
</feature>
<accession>A0A9P6QU49</accession>
<feature type="compositionally biased region" description="Basic residues" evidence="6">
    <location>
        <begin position="268"/>
        <end position="283"/>
    </location>
</feature>
<feature type="compositionally biased region" description="Low complexity" evidence="6">
    <location>
        <begin position="227"/>
        <end position="241"/>
    </location>
</feature>
<comment type="similarity">
    <text evidence="5">Belongs to the cyclic nucleotide phosphodiesterase family.</text>
</comment>
<evidence type="ECO:0000256" key="4">
    <source>
        <dbReference type="PIRSR" id="PIRSR623088-3"/>
    </source>
</evidence>
<feature type="compositionally biased region" description="Low complexity" evidence="6">
    <location>
        <begin position="207"/>
        <end position="217"/>
    </location>
</feature>
<feature type="compositionally biased region" description="Low complexity" evidence="6">
    <location>
        <begin position="284"/>
        <end position="309"/>
    </location>
</feature>
<feature type="binding site" evidence="4">
    <location>
        <position position="108"/>
    </location>
    <ligand>
        <name>Zn(2+)</name>
        <dbReference type="ChEBI" id="CHEBI:29105"/>
        <label>2</label>
    </ligand>
</feature>
<dbReference type="GO" id="GO:0007165">
    <property type="term" value="P:signal transduction"/>
    <property type="evidence" value="ECO:0007669"/>
    <property type="project" value="InterPro"/>
</dbReference>
<dbReference type="InterPro" id="IPR003607">
    <property type="entry name" value="HD/PDEase_dom"/>
</dbReference>
<dbReference type="PROSITE" id="PS51845">
    <property type="entry name" value="PDEASE_I_2"/>
    <property type="match status" value="1"/>
</dbReference>
<dbReference type="InterPro" id="IPR023174">
    <property type="entry name" value="PDEase_CS"/>
</dbReference>
<feature type="region of interest" description="Disordered" evidence="6">
    <location>
        <begin position="506"/>
        <end position="527"/>
    </location>
</feature>
<dbReference type="EC" id="3.1.4.-" evidence="5"/>
<gene>
    <name evidence="8" type="primary">PDE9A_2</name>
    <name evidence="8" type="ORF">BGZ97_003692</name>
</gene>
<feature type="region of interest" description="Disordered" evidence="6">
    <location>
        <begin position="206"/>
        <end position="255"/>
    </location>
</feature>
<dbReference type="Pfam" id="PF00233">
    <property type="entry name" value="PDEase_I"/>
    <property type="match status" value="2"/>
</dbReference>
<reference evidence="8" key="1">
    <citation type="journal article" date="2020" name="Fungal Divers.">
        <title>Resolving the Mortierellaceae phylogeny through synthesis of multi-gene phylogenetics and phylogenomics.</title>
        <authorList>
            <person name="Vandepol N."/>
            <person name="Liber J."/>
            <person name="Desiro A."/>
            <person name="Na H."/>
            <person name="Kennedy M."/>
            <person name="Barry K."/>
            <person name="Grigoriev I.V."/>
            <person name="Miller A.N."/>
            <person name="O'Donnell K."/>
            <person name="Stajich J.E."/>
            <person name="Bonito G."/>
        </authorList>
    </citation>
    <scope>NUCLEOTIDE SEQUENCE</scope>
    <source>
        <strain evidence="8">NVP60</strain>
    </source>
</reference>
<dbReference type="SMART" id="SM00471">
    <property type="entry name" value="HDc"/>
    <property type="match status" value="1"/>
</dbReference>
<dbReference type="AlphaFoldDB" id="A0A9P6QU49"/>
<dbReference type="GO" id="GO:0046872">
    <property type="term" value="F:metal ion binding"/>
    <property type="evidence" value="ECO:0007669"/>
    <property type="project" value="UniProtKB-KW"/>
</dbReference>
<dbReference type="InterPro" id="IPR002073">
    <property type="entry name" value="PDEase_catalytic_dom"/>
</dbReference>
<dbReference type="InterPro" id="IPR036971">
    <property type="entry name" value="PDEase_catalytic_dom_sf"/>
</dbReference>
<sequence length="992" mass="106553">MLRFLSGKLKPVNDYFNVWDHTLPEIYGIILAMFVKLDLVKCLNITEGELLDFIIDVDRGYLATYYHSFFHAADVTAVLYHILLDMNASQYLSKPDMAALLLAGLCHDIGHPGLNNLFQVNAKTELVQQHGETSVLEKYSCSLAMDLVDKHKLFRNIASSPAGILPEGNYATEQSMKELMVKAIMATDMSFHYDMLNNLNSLIEFTSTPSSSPSSSDAENESDSDQESTPSSPTSITAPCSLPAPSSTTTTTTNEALKARPDSAVCHHSHSHCHTSTANHRRQSSASSTSSDCSDVSVASDASSQTSRSITGTSYRSATDLTPELRQNLCNCLLHAADISNAVKPWTLCKRWSDLVVQEFFRQGDIEKAQNLPISPNMDRDQYNQPQISLGFGDFVVQPYFESFVEFLPEASPFLVALTNNRMQWVLLQKAAAEADKEHVPVGTAESGADSNGDTDTHTQVDSDTVAGPAAEIKDLQRVNSPLPAHLTSGRRVSVAAGVLVLDETRPLRPPPRRMRHSTNTEASQSHILRKMKRSHSGRALSSCLRDLHVHHPRSIQSVGKTIVSQEAIVSALKREVALAGKETNVNWTSVSTGTTPGESPTSHAEALPIPPFDLDLDSATKLSNMIGTSLPKHSENTSPQPPSPQPAQYRRRRHGSLQIGTKYPSIRQEYGDGYIIFDDENHSFGRMWDQRDPDGQHHDHELECGNAEHIPSAIHSAFPNSRHARLPPYSRPHPHHPFTASTTPQVTASHTTFRTAAATEAPQMVEPIMTPKQATRFQPGESLAPASAAAPSLASSLANSTNVRSSTPAVMSGQIQYNWSRPLSTPALPQGRNDSGYGPLDHVIDYHESLAPTAVTASGPILTAKALSPLSSIQTAVMSAAAVPSAAAGTSATSSRSPDSKSDTVVDKAAALPAEDFGVMMTESADGPMGCVVGQTVNPPMDSATSTTTMATKPSVVSGVDASDGVVSLSAASSSSAGLSPLATTATTTSL</sequence>
<dbReference type="SUPFAM" id="SSF109604">
    <property type="entry name" value="HD-domain/PDEase-like"/>
    <property type="match status" value="1"/>
</dbReference>
<keyword evidence="9" id="KW-1185">Reference proteome</keyword>
<proteinExistence type="inferred from homology"/>
<feature type="region of interest" description="Disordered" evidence="6">
    <location>
        <begin position="627"/>
        <end position="659"/>
    </location>
</feature>
<evidence type="ECO:0000313" key="8">
    <source>
        <dbReference type="EMBL" id="KAG0299461.1"/>
    </source>
</evidence>
<protein>
    <recommendedName>
        <fullName evidence="5">Phosphodiesterase</fullName>
        <ecNumber evidence="5">3.1.4.-</ecNumber>
    </recommendedName>
</protein>
<feature type="binding site" evidence="4">
    <location>
        <position position="71"/>
    </location>
    <ligand>
        <name>Zn(2+)</name>
        <dbReference type="ChEBI" id="CHEBI:29105"/>
        <label>1</label>
    </ligand>
</feature>
<feature type="region of interest" description="Disordered" evidence="6">
    <location>
        <begin position="268"/>
        <end position="315"/>
    </location>
</feature>
<dbReference type="Gene3D" id="1.10.1300.10">
    <property type="entry name" value="3'5'-cyclic nucleotide phosphodiesterase, catalytic domain"/>
    <property type="match status" value="1"/>
</dbReference>
<evidence type="ECO:0000256" key="1">
    <source>
        <dbReference type="ARBA" id="ARBA00022723"/>
    </source>
</evidence>
<evidence type="ECO:0000259" key="7">
    <source>
        <dbReference type="PROSITE" id="PS51845"/>
    </source>
</evidence>
<dbReference type="InterPro" id="IPR023088">
    <property type="entry name" value="PDEase"/>
</dbReference>
<feature type="region of interest" description="Disordered" evidence="6">
    <location>
        <begin position="720"/>
        <end position="748"/>
    </location>
</feature>
<dbReference type="PROSITE" id="PS00126">
    <property type="entry name" value="PDEASE_I_1"/>
    <property type="match status" value="1"/>
</dbReference>
<dbReference type="Proteomes" id="UP000823405">
    <property type="component" value="Unassembled WGS sequence"/>
</dbReference>
<dbReference type="GO" id="GO:0004114">
    <property type="term" value="F:3',5'-cyclic-nucleotide phosphodiesterase activity"/>
    <property type="evidence" value="ECO:0007669"/>
    <property type="project" value="InterPro"/>
</dbReference>
<keyword evidence="2 5" id="KW-0378">Hydrolase</keyword>